<dbReference type="Ensembl" id="ENSSTUT00000057992.1">
    <property type="protein sequence ID" value="ENSSTUP00000055437.1"/>
    <property type="gene ID" value="ENSSTUG00000023529.1"/>
</dbReference>
<keyword evidence="2" id="KW-1185">Reference proteome</keyword>
<dbReference type="GeneTree" id="ENSGT01060000252731"/>
<name>A0A674A953_SALTR</name>
<organism evidence="1 2">
    <name type="scientific">Salmo trutta</name>
    <name type="common">Brown trout</name>
    <dbReference type="NCBI Taxonomy" id="8032"/>
    <lineage>
        <taxon>Eukaryota</taxon>
        <taxon>Metazoa</taxon>
        <taxon>Chordata</taxon>
        <taxon>Craniata</taxon>
        <taxon>Vertebrata</taxon>
        <taxon>Euteleostomi</taxon>
        <taxon>Actinopterygii</taxon>
        <taxon>Neopterygii</taxon>
        <taxon>Teleostei</taxon>
        <taxon>Protacanthopterygii</taxon>
        <taxon>Salmoniformes</taxon>
        <taxon>Salmonidae</taxon>
        <taxon>Salmoninae</taxon>
        <taxon>Salmo</taxon>
    </lineage>
</organism>
<dbReference type="Proteomes" id="UP000472277">
    <property type="component" value="Chromosome 13"/>
</dbReference>
<protein>
    <recommendedName>
        <fullName evidence="3">Reverse transcriptase domain-containing protein</fullName>
    </recommendedName>
</protein>
<evidence type="ECO:0008006" key="3">
    <source>
        <dbReference type="Google" id="ProtNLM"/>
    </source>
</evidence>
<dbReference type="OMA" id="YHKTKER"/>
<dbReference type="AlphaFoldDB" id="A0A674A953"/>
<evidence type="ECO:0000313" key="1">
    <source>
        <dbReference type="Ensembl" id="ENSSTUP00000055437.1"/>
    </source>
</evidence>
<accession>A0A674A953</accession>
<dbReference type="InParanoid" id="A0A674A953"/>
<dbReference type="PANTHER" id="PTHR19446">
    <property type="entry name" value="REVERSE TRANSCRIPTASES"/>
    <property type="match status" value="1"/>
</dbReference>
<reference evidence="1" key="1">
    <citation type="submission" date="2025-08" db="UniProtKB">
        <authorList>
            <consortium name="Ensembl"/>
        </authorList>
    </citation>
    <scope>IDENTIFICATION</scope>
</reference>
<evidence type="ECO:0000313" key="2">
    <source>
        <dbReference type="Proteomes" id="UP000472277"/>
    </source>
</evidence>
<reference evidence="1" key="2">
    <citation type="submission" date="2025-09" db="UniProtKB">
        <authorList>
            <consortium name="Ensembl"/>
        </authorList>
    </citation>
    <scope>IDENTIFICATION</scope>
</reference>
<proteinExistence type="predicted"/>
<sequence>LNRIEEVTKAIQLLASNKVPGDDGFSVHFYKTLIDTVIPDKLLKVYHKTKERGPFPKPLNFSIIALLPKPNNNLLECSSYRPIQLLNMNNKIFGKILAGRLDVTIINRQRTNWL</sequence>